<evidence type="ECO:0000256" key="5">
    <source>
        <dbReference type="ARBA" id="ARBA00023163"/>
    </source>
</evidence>
<dbReference type="EMBL" id="JAMQJY010000001">
    <property type="protein sequence ID" value="MCM2675086.1"/>
    <property type="molecule type" value="Genomic_DNA"/>
</dbReference>
<dbReference type="CDD" id="cd06171">
    <property type="entry name" value="Sigma70_r4"/>
    <property type="match status" value="1"/>
</dbReference>
<keyword evidence="3" id="KW-0731">Sigma factor</keyword>
<comment type="similarity">
    <text evidence="1">Belongs to the sigma-70 factor family. ECF subfamily.</text>
</comment>
<evidence type="ECO:0000256" key="3">
    <source>
        <dbReference type="ARBA" id="ARBA00023082"/>
    </source>
</evidence>
<feature type="domain" description="RNA polymerase sigma-70 region 2" evidence="6">
    <location>
        <begin position="27"/>
        <end position="88"/>
    </location>
</feature>
<dbReference type="InterPro" id="IPR014284">
    <property type="entry name" value="RNA_pol_sigma-70_dom"/>
</dbReference>
<name>A0ABT0XGR9_9BACI</name>
<dbReference type="InterPro" id="IPR013249">
    <property type="entry name" value="RNA_pol_sigma70_r4_t2"/>
</dbReference>
<evidence type="ECO:0000256" key="2">
    <source>
        <dbReference type="ARBA" id="ARBA00023015"/>
    </source>
</evidence>
<evidence type="ECO:0000313" key="9">
    <source>
        <dbReference type="Proteomes" id="UP001203665"/>
    </source>
</evidence>
<dbReference type="PANTHER" id="PTHR43133">
    <property type="entry name" value="RNA POLYMERASE ECF-TYPE SIGMA FACTO"/>
    <property type="match status" value="1"/>
</dbReference>
<dbReference type="InterPro" id="IPR013324">
    <property type="entry name" value="RNA_pol_sigma_r3/r4-like"/>
</dbReference>
<dbReference type="InterPro" id="IPR013325">
    <property type="entry name" value="RNA_pol_sigma_r2"/>
</dbReference>
<proteinExistence type="inferred from homology"/>
<evidence type="ECO:0000259" key="7">
    <source>
        <dbReference type="Pfam" id="PF08281"/>
    </source>
</evidence>
<dbReference type="InterPro" id="IPR039425">
    <property type="entry name" value="RNA_pol_sigma-70-like"/>
</dbReference>
<dbReference type="SUPFAM" id="SSF88659">
    <property type="entry name" value="Sigma3 and sigma4 domains of RNA polymerase sigma factors"/>
    <property type="match status" value="1"/>
</dbReference>
<keyword evidence="4" id="KW-0238">DNA-binding</keyword>
<dbReference type="NCBIfam" id="TIGR02937">
    <property type="entry name" value="sigma70-ECF"/>
    <property type="match status" value="1"/>
</dbReference>
<keyword evidence="2" id="KW-0805">Transcription regulation</keyword>
<dbReference type="InterPro" id="IPR036388">
    <property type="entry name" value="WH-like_DNA-bd_sf"/>
</dbReference>
<protein>
    <submittedName>
        <fullName evidence="8">Sigma-70 family RNA polymerase sigma factor</fullName>
    </submittedName>
</protein>
<evidence type="ECO:0000313" key="8">
    <source>
        <dbReference type="EMBL" id="MCM2675086.1"/>
    </source>
</evidence>
<dbReference type="Gene3D" id="1.10.1740.10">
    <property type="match status" value="1"/>
</dbReference>
<keyword evidence="9" id="KW-1185">Reference proteome</keyword>
<evidence type="ECO:0000259" key="6">
    <source>
        <dbReference type="Pfam" id="PF04542"/>
    </source>
</evidence>
<evidence type="ECO:0000256" key="4">
    <source>
        <dbReference type="ARBA" id="ARBA00023125"/>
    </source>
</evidence>
<dbReference type="InterPro" id="IPR007627">
    <property type="entry name" value="RNA_pol_sigma70_r2"/>
</dbReference>
<comment type="caution">
    <text evidence="8">The sequence shown here is derived from an EMBL/GenBank/DDBJ whole genome shotgun (WGS) entry which is preliminary data.</text>
</comment>
<dbReference type="Gene3D" id="1.10.10.10">
    <property type="entry name" value="Winged helix-like DNA-binding domain superfamily/Winged helix DNA-binding domain"/>
    <property type="match status" value="1"/>
</dbReference>
<accession>A0ABT0XGR9</accession>
<dbReference type="SUPFAM" id="SSF88946">
    <property type="entry name" value="Sigma2 domain of RNA polymerase sigma factors"/>
    <property type="match status" value="1"/>
</dbReference>
<keyword evidence="5" id="KW-0804">Transcription</keyword>
<reference evidence="8" key="1">
    <citation type="submission" date="2022-06" db="EMBL/GenBank/DDBJ databases">
        <title>Alkalicoccobacillus porphyridii sp. nov., isolated from a marine red alga, Porphyridium purpureum and reclassification of Shouchella plakortidis and Shouchella gibsonii as Alkalicoccobacillus plakortidis comb. nov. and Alkalicoccobacillus gibsonii comb. nov.</title>
        <authorList>
            <person name="Kim K.H."/>
            <person name="Lee J.K."/>
            <person name="Han D.M."/>
            <person name="Baek J.H."/>
            <person name="Jeon C.O."/>
        </authorList>
    </citation>
    <scope>NUCLEOTIDE SEQUENCE</scope>
    <source>
        <strain evidence="8">DSM 19153</strain>
    </source>
</reference>
<dbReference type="Proteomes" id="UP001203665">
    <property type="component" value="Unassembled WGS sequence"/>
</dbReference>
<dbReference type="RefSeq" id="WP_251605330.1">
    <property type="nucleotide sequence ID" value="NZ_JAMQJY010000001.1"/>
</dbReference>
<feature type="domain" description="RNA polymerase sigma factor 70 region 4 type 2" evidence="7">
    <location>
        <begin position="113"/>
        <end position="164"/>
    </location>
</feature>
<dbReference type="PANTHER" id="PTHR43133:SF8">
    <property type="entry name" value="RNA POLYMERASE SIGMA FACTOR HI_1459-RELATED"/>
    <property type="match status" value="1"/>
</dbReference>
<dbReference type="Pfam" id="PF04542">
    <property type="entry name" value="Sigma70_r2"/>
    <property type="match status" value="1"/>
</dbReference>
<gene>
    <name evidence="8" type="ORF">NDM98_06005</name>
</gene>
<organism evidence="8 9">
    <name type="scientific">Alkalicoccobacillus plakortidis</name>
    <dbReference type="NCBI Taxonomy" id="444060"/>
    <lineage>
        <taxon>Bacteria</taxon>
        <taxon>Bacillati</taxon>
        <taxon>Bacillota</taxon>
        <taxon>Bacilli</taxon>
        <taxon>Bacillales</taxon>
        <taxon>Bacillaceae</taxon>
        <taxon>Alkalicoccobacillus</taxon>
    </lineage>
</organism>
<dbReference type="Pfam" id="PF08281">
    <property type="entry name" value="Sigma70_r4_2"/>
    <property type="match status" value="1"/>
</dbReference>
<evidence type="ECO:0000256" key="1">
    <source>
        <dbReference type="ARBA" id="ARBA00010641"/>
    </source>
</evidence>
<sequence length="174" mass="20737">MEDDDLIKRVANGEQEAFAELYQLKADHALRTAIAITQNKEIAKDAVQETFFRVYQRLDSFDQRLTFDPWFYRILVNECRRLLKKETRFLDRLKKKTLDTNIQMNEAKPDYSLLYEAMQRLPEINRIPIILKYVKGFSEMEIAEILGANQNTIKSRLYKGRNKLRNLMEKRGRE</sequence>